<dbReference type="Proteomes" id="UP000319980">
    <property type="component" value="Unassembled WGS sequence"/>
</dbReference>
<organism evidence="3 4">
    <name type="scientific">Luteimonas marina</name>
    <dbReference type="NCBI Taxonomy" id="488485"/>
    <lineage>
        <taxon>Bacteria</taxon>
        <taxon>Pseudomonadati</taxon>
        <taxon>Pseudomonadota</taxon>
        <taxon>Gammaproteobacteria</taxon>
        <taxon>Lysobacterales</taxon>
        <taxon>Lysobacteraceae</taxon>
        <taxon>Luteimonas</taxon>
    </lineage>
</organism>
<evidence type="ECO:0000259" key="2">
    <source>
        <dbReference type="Pfam" id="PF13454"/>
    </source>
</evidence>
<dbReference type="Gene3D" id="3.50.50.60">
    <property type="entry name" value="FAD/NAD(P)-binding domain"/>
    <property type="match status" value="1"/>
</dbReference>
<dbReference type="InterPro" id="IPR038732">
    <property type="entry name" value="HpyO/CreE_NAD-binding"/>
</dbReference>
<dbReference type="PRINTS" id="PR00368">
    <property type="entry name" value="FADPNR"/>
</dbReference>
<dbReference type="InterPro" id="IPR052189">
    <property type="entry name" value="L-asp_N-monooxygenase_NS-form"/>
</dbReference>
<feature type="region of interest" description="Disordered" evidence="1">
    <location>
        <begin position="1"/>
        <end position="22"/>
    </location>
</feature>
<comment type="caution">
    <text evidence="3">The sequence shown here is derived from an EMBL/GenBank/DDBJ whole genome shotgun (WGS) entry which is preliminary data.</text>
</comment>
<dbReference type="EMBL" id="VOHK01000006">
    <property type="protein sequence ID" value="TWT18520.1"/>
    <property type="molecule type" value="Genomic_DNA"/>
</dbReference>
<dbReference type="PANTHER" id="PTHR40254:SF1">
    <property type="entry name" value="BLR0577 PROTEIN"/>
    <property type="match status" value="1"/>
</dbReference>
<evidence type="ECO:0000313" key="4">
    <source>
        <dbReference type="Proteomes" id="UP000319980"/>
    </source>
</evidence>
<name>A0A5C5TZC3_9GAMM</name>
<protein>
    <submittedName>
        <fullName evidence="3">Pyridine nucleotide-disulfide oxidoreductase</fullName>
    </submittedName>
</protein>
<reference evidence="3 4" key="1">
    <citation type="journal article" date="2008" name="Int. J. Syst. Evol. Microbiol.">
        <title>Luteimonas marina sp. nov., isolated from seawater.</title>
        <authorList>
            <person name="Baik K.S."/>
            <person name="Park S.C."/>
            <person name="Kim M.S."/>
            <person name="Kim E.M."/>
            <person name="Park C."/>
            <person name="Chun J."/>
            <person name="Seong C.N."/>
        </authorList>
    </citation>
    <scope>NUCLEOTIDE SEQUENCE [LARGE SCALE GENOMIC DNA]</scope>
    <source>
        <strain evidence="3 4">FR1330</strain>
    </source>
</reference>
<feature type="compositionally biased region" description="Basic and acidic residues" evidence="1">
    <location>
        <begin position="1"/>
        <end position="12"/>
    </location>
</feature>
<keyword evidence="4" id="KW-1185">Reference proteome</keyword>
<sequence>MRQCRHDSRPPERMTPGPAPQDPAFDAVIIGGGAAGALVAIRLLMRDGPAPRIAIVEPDALLARGAAYSTDGPEHLLNVVASRMSAIAEEPDHFVRFLTHDRPEADAATLADAFAPRRDYGRYLRHTLDSLPARDALVHLRDRAVDVERNDDGHNVHLASGARLRAAHVVLAIGNAPRPLPGHLRHEGMRLAEAWDYDAVRGIAPDADVCILGSGLSMVDAALSLAQAGHRGRIRVLSRHGLMPLPHTRTGSQHGDGVADLLPLGVRARWRRLRQRIDEVVAAGEPWQWSFDRLRHHGEALWRSLDDGERRRFLRHAVRYWDIHRHRIAPQVAAMLERLQASGQLDVIAGRLRSITAAPEGGSCVHHRPRHGARDHMLHADWIINATGVETNIDLRPGELLQALRERGLIIPGPQGIGIATTGIGHAIDRRGRPDPRLMALGAMRIGDLWESIAIPELRVQARQIAGFILGE</sequence>
<dbReference type="InterPro" id="IPR036188">
    <property type="entry name" value="FAD/NAD-bd_sf"/>
</dbReference>
<accession>A0A5C5TZC3</accession>
<dbReference type="Pfam" id="PF13454">
    <property type="entry name" value="NAD_binding_9"/>
    <property type="match status" value="1"/>
</dbReference>
<dbReference type="SUPFAM" id="SSF51905">
    <property type="entry name" value="FAD/NAD(P)-binding domain"/>
    <property type="match status" value="2"/>
</dbReference>
<evidence type="ECO:0000256" key="1">
    <source>
        <dbReference type="SAM" id="MobiDB-lite"/>
    </source>
</evidence>
<dbReference type="PANTHER" id="PTHR40254">
    <property type="entry name" value="BLR0577 PROTEIN"/>
    <property type="match status" value="1"/>
</dbReference>
<gene>
    <name evidence="3" type="ORF">FQY83_14165</name>
</gene>
<evidence type="ECO:0000313" key="3">
    <source>
        <dbReference type="EMBL" id="TWT18520.1"/>
    </source>
</evidence>
<dbReference type="AlphaFoldDB" id="A0A5C5TZC3"/>
<feature type="domain" description="FAD-dependent urate hydroxylase HpyO/Asp monooxygenase CreE-like FAD/NAD(P)-binding" evidence="2">
    <location>
        <begin position="28"/>
        <end position="175"/>
    </location>
</feature>
<proteinExistence type="predicted"/>